<evidence type="ECO:0000256" key="7">
    <source>
        <dbReference type="SAM" id="Phobius"/>
    </source>
</evidence>
<comment type="caution">
    <text evidence="9">The sequence shown here is derived from an EMBL/GenBank/DDBJ whole genome shotgun (WGS) entry which is preliminary data.</text>
</comment>
<feature type="transmembrane region" description="Helical" evidence="7">
    <location>
        <begin position="170"/>
        <end position="192"/>
    </location>
</feature>
<feature type="transmembrane region" description="Helical" evidence="7">
    <location>
        <begin position="125"/>
        <end position="149"/>
    </location>
</feature>
<evidence type="ECO:0000256" key="6">
    <source>
        <dbReference type="SAM" id="MobiDB-lite"/>
    </source>
</evidence>
<feature type="domain" description="G-protein coupled receptors family 1 profile" evidence="8">
    <location>
        <begin position="66"/>
        <end position="331"/>
    </location>
</feature>
<feature type="transmembrane region" description="Helical" evidence="7">
    <location>
        <begin position="281"/>
        <end position="302"/>
    </location>
</feature>
<dbReference type="Pfam" id="PF00001">
    <property type="entry name" value="7tm_1"/>
    <property type="match status" value="1"/>
</dbReference>
<dbReference type="EMBL" id="CAXLJM020000094">
    <property type="protein sequence ID" value="CAL8132838.1"/>
    <property type="molecule type" value="Genomic_DNA"/>
</dbReference>
<dbReference type="Gene3D" id="1.20.1070.10">
    <property type="entry name" value="Rhodopsin 7-helix transmembrane proteins"/>
    <property type="match status" value="1"/>
</dbReference>
<accession>A0ABP1RQ98</accession>
<feature type="transmembrane region" description="Helical" evidence="7">
    <location>
        <begin position="47"/>
        <end position="69"/>
    </location>
</feature>
<gene>
    <name evidence="9" type="ORF">ODALV1_LOCUS24784</name>
</gene>
<comment type="subcellular location">
    <subcellularLocation>
        <location evidence="1">Membrane</location>
    </subcellularLocation>
</comment>
<sequence length="392" mass="45116">MERIDYWSCFFLDSKIHEFSSPADNTSFTYKCKVNGSYLSNHYNGHIFLIFLSILTIIISLFGTVSNLLNIFLLKKSISRGLSFRESLVILAAIEFVQCFFGLTYTIQTIFILEDFDRSKAALEFFVVSNLIFQTGRAAAFYHSILVTSERYLLIVAPFQSRVWCRRSKLRSFIGLLSILFLSTILNSPFLIKRYVGENEVQNWQTNSSLGSFPFLIKRSEYADIFGEFSQEVLLMLKSVAPFPVLLVLNGLVYLSIFNWNKRKAALTGKQKRDIKSAKMFSVVVFILLTCNVAPFIVFVTQKEDMTIYREFTILQNLSEVSGASSYIFVYYWFGPSFRNEFWKLVGELGIKILPKREEKVVETSYSKSRDELSTQPGDNPCSNLNVDDHKF</sequence>
<evidence type="ECO:0000256" key="5">
    <source>
        <dbReference type="ARBA" id="ARBA00023136"/>
    </source>
</evidence>
<dbReference type="PROSITE" id="PS50262">
    <property type="entry name" value="G_PROTEIN_RECEP_F1_2"/>
    <property type="match status" value="1"/>
</dbReference>
<evidence type="ECO:0000313" key="9">
    <source>
        <dbReference type="EMBL" id="CAL8132838.1"/>
    </source>
</evidence>
<protein>
    <recommendedName>
        <fullName evidence="8">G-protein coupled receptors family 1 profile domain-containing protein</fullName>
    </recommendedName>
</protein>
<name>A0ABP1RQ98_9HEXA</name>
<evidence type="ECO:0000259" key="8">
    <source>
        <dbReference type="PROSITE" id="PS50262"/>
    </source>
</evidence>
<feature type="transmembrane region" description="Helical" evidence="7">
    <location>
        <begin position="314"/>
        <end position="334"/>
    </location>
</feature>
<dbReference type="SUPFAM" id="SSF81321">
    <property type="entry name" value="Family A G protein-coupled receptor-like"/>
    <property type="match status" value="1"/>
</dbReference>
<dbReference type="InterPro" id="IPR000276">
    <property type="entry name" value="GPCR_Rhodpsn"/>
</dbReference>
<feature type="compositionally biased region" description="Polar residues" evidence="6">
    <location>
        <begin position="374"/>
        <end position="386"/>
    </location>
</feature>
<evidence type="ECO:0000256" key="3">
    <source>
        <dbReference type="ARBA" id="ARBA00022692"/>
    </source>
</evidence>
<dbReference type="PANTHER" id="PTHR46641">
    <property type="entry name" value="FMRFAMIDE RECEPTOR-RELATED"/>
    <property type="match status" value="1"/>
</dbReference>
<dbReference type="InterPro" id="IPR017452">
    <property type="entry name" value="GPCR_Rhodpsn_7TM"/>
</dbReference>
<evidence type="ECO:0000256" key="1">
    <source>
        <dbReference type="ARBA" id="ARBA00004370"/>
    </source>
</evidence>
<dbReference type="PANTHER" id="PTHR46641:SF2">
    <property type="entry name" value="FMRFAMIDE RECEPTOR"/>
    <property type="match status" value="1"/>
</dbReference>
<keyword evidence="10" id="KW-1185">Reference proteome</keyword>
<dbReference type="InterPro" id="IPR052954">
    <property type="entry name" value="GPCR-Ligand_Int"/>
</dbReference>
<evidence type="ECO:0000256" key="4">
    <source>
        <dbReference type="ARBA" id="ARBA00022989"/>
    </source>
</evidence>
<keyword evidence="4 7" id="KW-1133">Transmembrane helix</keyword>
<keyword evidence="5 7" id="KW-0472">Membrane</keyword>
<feature type="region of interest" description="Disordered" evidence="6">
    <location>
        <begin position="367"/>
        <end position="392"/>
    </location>
</feature>
<comment type="similarity">
    <text evidence="2">Belongs to the G-protein coupled receptor 1 family.</text>
</comment>
<feature type="transmembrane region" description="Helical" evidence="7">
    <location>
        <begin position="240"/>
        <end position="260"/>
    </location>
</feature>
<reference evidence="9 10" key="1">
    <citation type="submission" date="2024-08" db="EMBL/GenBank/DDBJ databases">
        <authorList>
            <person name="Cucini C."/>
            <person name="Frati F."/>
        </authorList>
    </citation>
    <scope>NUCLEOTIDE SEQUENCE [LARGE SCALE GENOMIC DNA]</scope>
</reference>
<keyword evidence="3 7" id="KW-0812">Transmembrane</keyword>
<evidence type="ECO:0000313" key="10">
    <source>
        <dbReference type="Proteomes" id="UP001642540"/>
    </source>
</evidence>
<dbReference type="Proteomes" id="UP001642540">
    <property type="component" value="Unassembled WGS sequence"/>
</dbReference>
<organism evidence="9 10">
    <name type="scientific">Orchesella dallaii</name>
    <dbReference type="NCBI Taxonomy" id="48710"/>
    <lineage>
        <taxon>Eukaryota</taxon>
        <taxon>Metazoa</taxon>
        <taxon>Ecdysozoa</taxon>
        <taxon>Arthropoda</taxon>
        <taxon>Hexapoda</taxon>
        <taxon>Collembola</taxon>
        <taxon>Entomobryomorpha</taxon>
        <taxon>Entomobryoidea</taxon>
        <taxon>Orchesellidae</taxon>
        <taxon>Orchesellinae</taxon>
        <taxon>Orchesella</taxon>
    </lineage>
</organism>
<feature type="transmembrane region" description="Helical" evidence="7">
    <location>
        <begin position="89"/>
        <end position="113"/>
    </location>
</feature>
<evidence type="ECO:0000256" key="2">
    <source>
        <dbReference type="ARBA" id="ARBA00010663"/>
    </source>
</evidence>
<proteinExistence type="inferred from homology"/>